<evidence type="ECO:0000313" key="1">
    <source>
        <dbReference type="EMBL" id="CAH7684117.1"/>
    </source>
</evidence>
<organism evidence="1 2">
    <name type="scientific">Phakopsora pachyrhizi</name>
    <name type="common">Asian soybean rust disease fungus</name>
    <dbReference type="NCBI Taxonomy" id="170000"/>
    <lineage>
        <taxon>Eukaryota</taxon>
        <taxon>Fungi</taxon>
        <taxon>Dikarya</taxon>
        <taxon>Basidiomycota</taxon>
        <taxon>Pucciniomycotina</taxon>
        <taxon>Pucciniomycetes</taxon>
        <taxon>Pucciniales</taxon>
        <taxon>Phakopsoraceae</taxon>
        <taxon>Phakopsora</taxon>
    </lineage>
</organism>
<dbReference type="AlphaFoldDB" id="A0AAV0BDZ5"/>
<keyword evidence="2" id="KW-1185">Reference proteome</keyword>
<comment type="caution">
    <text evidence="1">The sequence shown here is derived from an EMBL/GenBank/DDBJ whole genome shotgun (WGS) entry which is preliminary data.</text>
</comment>
<gene>
    <name evidence="1" type="ORF">PPACK8108_LOCUS18127</name>
</gene>
<protein>
    <submittedName>
        <fullName evidence="1">Uncharacterized protein</fullName>
    </submittedName>
</protein>
<reference evidence="1" key="1">
    <citation type="submission" date="2022-06" db="EMBL/GenBank/DDBJ databases">
        <authorList>
            <consortium name="SYNGENTA / RWTH Aachen University"/>
        </authorList>
    </citation>
    <scope>NUCLEOTIDE SEQUENCE</scope>
</reference>
<accession>A0AAV0BDZ5</accession>
<sequence>MRSQAGSVPGPIFGVCAQDTGAILKDVYNAKTKLVRAQRSGRTPLENLYYELI</sequence>
<dbReference type="Proteomes" id="UP001153365">
    <property type="component" value="Unassembled WGS sequence"/>
</dbReference>
<dbReference type="EMBL" id="CALTRL010005197">
    <property type="protein sequence ID" value="CAH7684117.1"/>
    <property type="molecule type" value="Genomic_DNA"/>
</dbReference>
<feature type="non-terminal residue" evidence="1">
    <location>
        <position position="53"/>
    </location>
</feature>
<name>A0AAV0BDZ5_PHAPC</name>
<evidence type="ECO:0000313" key="2">
    <source>
        <dbReference type="Proteomes" id="UP001153365"/>
    </source>
</evidence>
<proteinExistence type="predicted"/>